<evidence type="ECO:0000256" key="1">
    <source>
        <dbReference type="SAM" id="Coils"/>
    </source>
</evidence>
<sequence>MIFKPKPEPSADVRQELNEIKKLCAKHELLCRAFSKWRDDIDQNEAQLEILNSSASSLRQRHRALSERLAGKPADPEHLVSLQKEIRSIERQVDAWIREIAAINDARKKLDIEFIQLRSKLQRSATNIEIANIDFEKLEHQHRDKWKSFLASTEIRS</sequence>
<name>A0A4U5N6R4_STECR</name>
<evidence type="ECO:0000313" key="2">
    <source>
        <dbReference type="EMBL" id="TKR78289.1"/>
    </source>
</evidence>
<dbReference type="Gene3D" id="1.10.287.1490">
    <property type="match status" value="1"/>
</dbReference>
<accession>A0A4U5N6R4</accession>
<protein>
    <submittedName>
        <fullName evidence="2">Uncharacterized protein</fullName>
    </submittedName>
</protein>
<dbReference type="EMBL" id="AZBU02000005">
    <property type="protein sequence ID" value="TKR78289.1"/>
    <property type="molecule type" value="Genomic_DNA"/>
</dbReference>
<evidence type="ECO:0000313" key="3">
    <source>
        <dbReference type="Proteomes" id="UP000298663"/>
    </source>
</evidence>
<dbReference type="AlphaFoldDB" id="A0A4U5N6R4"/>
<comment type="caution">
    <text evidence="2">The sequence shown here is derived from an EMBL/GenBank/DDBJ whole genome shotgun (WGS) entry which is preliminary data.</text>
</comment>
<dbReference type="OrthoDB" id="5782208at2759"/>
<gene>
    <name evidence="2" type="ORF">L596_019119</name>
</gene>
<reference evidence="2 3" key="2">
    <citation type="journal article" date="2019" name="G3 (Bethesda)">
        <title>Hybrid Assembly of the Genome of the Entomopathogenic Nematode Steinernema carpocapsae Identifies the X-Chromosome.</title>
        <authorList>
            <person name="Serra L."/>
            <person name="Macchietto M."/>
            <person name="Macias-Munoz A."/>
            <person name="McGill C.J."/>
            <person name="Rodriguez I.M."/>
            <person name="Rodriguez B."/>
            <person name="Murad R."/>
            <person name="Mortazavi A."/>
        </authorList>
    </citation>
    <scope>NUCLEOTIDE SEQUENCE [LARGE SCALE GENOMIC DNA]</scope>
    <source>
        <strain evidence="2 3">ALL</strain>
    </source>
</reference>
<proteinExistence type="predicted"/>
<reference evidence="2 3" key="1">
    <citation type="journal article" date="2015" name="Genome Biol.">
        <title>Comparative genomics of Steinernema reveals deeply conserved gene regulatory networks.</title>
        <authorList>
            <person name="Dillman A.R."/>
            <person name="Macchietto M."/>
            <person name="Porter C.F."/>
            <person name="Rogers A."/>
            <person name="Williams B."/>
            <person name="Antoshechkin I."/>
            <person name="Lee M.M."/>
            <person name="Goodwin Z."/>
            <person name="Lu X."/>
            <person name="Lewis E.E."/>
            <person name="Goodrich-Blair H."/>
            <person name="Stock S.P."/>
            <person name="Adams B.J."/>
            <person name="Sternberg P.W."/>
            <person name="Mortazavi A."/>
        </authorList>
    </citation>
    <scope>NUCLEOTIDE SEQUENCE [LARGE SCALE GENOMIC DNA]</scope>
    <source>
        <strain evidence="2 3">ALL</strain>
    </source>
</reference>
<organism evidence="2 3">
    <name type="scientific">Steinernema carpocapsae</name>
    <name type="common">Entomopathogenic nematode</name>
    <dbReference type="NCBI Taxonomy" id="34508"/>
    <lineage>
        <taxon>Eukaryota</taxon>
        <taxon>Metazoa</taxon>
        <taxon>Ecdysozoa</taxon>
        <taxon>Nematoda</taxon>
        <taxon>Chromadorea</taxon>
        <taxon>Rhabditida</taxon>
        <taxon>Tylenchina</taxon>
        <taxon>Panagrolaimomorpha</taxon>
        <taxon>Strongyloidoidea</taxon>
        <taxon>Steinernematidae</taxon>
        <taxon>Steinernema</taxon>
    </lineage>
</organism>
<dbReference type="Proteomes" id="UP000298663">
    <property type="component" value="Unassembled WGS sequence"/>
</dbReference>
<feature type="coiled-coil region" evidence="1">
    <location>
        <begin position="41"/>
        <end position="106"/>
    </location>
</feature>
<keyword evidence="3" id="KW-1185">Reference proteome</keyword>
<keyword evidence="1" id="KW-0175">Coiled coil</keyword>